<reference evidence="1 2" key="1">
    <citation type="journal article" date="2023" name="Plants (Basel)">
        <title>Bridging the Gap: Combining Genomics and Transcriptomics Approaches to Understand Stylosanthes scabra, an Orphan Legume from the Brazilian Caatinga.</title>
        <authorList>
            <person name="Ferreira-Neto J.R.C."/>
            <person name="da Silva M.D."/>
            <person name="Binneck E."/>
            <person name="de Melo N.F."/>
            <person name="da Silva R.H."/>
            <person name="de Melo A.L.T.M."/>
            <person name="Pandolfi V."/>
            <person name="Bustamante F.O."/>
            <person name="Brasileiro-Vidal A.C."/>
            <person name="Benko-Iseppon A.M."/>
        </authorList>
    </citation>
    <scope>NUCLEOTIDE SEQUENCE [LARGE SCALE GENOMIC DNA]</scope>
    <source>
        <tissue evidence="1">Leaves</tissue>
    </source>
</reference>
<dbReference type="EMBL" id="JASCZI010000240">
    <property type="protein sequence ID" value="MED6110384.1"/>
    <property type="molecule type" value="Genomic_DNA"/>
</dbReference>
<evidence type="ECO:0000313" key="1">
    <source>
        <dbReference type="EMBL" id="MED6110384.1"/>
    </source>
</evidence>
<proteinExistence type="predicted"/>
<comment type="caution">
    <text evidence="1">The sequence shown here is derived from an EMBL/GenBank/DDBJ whole genome shotgun (WGS) entry which is preliminary data.</text>
</comment>
<sequence>MGLGIMRPRLVLKSRPCLWCEFPLLLELPRLGVVSGESPRLGVSWWGTPFITFACHDLVLDLVTPRLCLSHAWAWKLVAVLCCATPRPRLGVEACDSFDASLFQGVLSLKPIVNYRLLYADTKSRMLAFKRDWNCIVRSYVARVIHTLVHRGQVDNTLKSLLL</sequence>
<gene>
    <name evidence="1" type="ORF">PIB30_042323</name>
</gene>
<protein>
    <submittedName>
        <fullName evidence="1">Uncharacterized protein</fullName>
    </submittedName>
</protein>
<accession>A0ABU6QEV3</accession>
<organism evidence="1 2">
    <name type="scientific">Stylosanthes scabra</name>
    <dbReference type="NCBI Taxonomy" id="79078"/>
    <lineage>
        <taxon>Eukaryota</taxon>
        <taxon>Viridiplantae</taxon>
        <taxon>Streptophyta</taxon>
        <taxon>Embryophyta</taxon>
        <taxon>Tracheophyta</taxon>
        <taxon>Spermatophyta</taxon>
        <taxon>Magnoliopsida</taxon>
        <taxon>eudicotyledons</taxon>
        <taxon>Gunneridae</taxon>
        <taxon>Pentapetalae</taxon>
        <taxon>rosids</taxon>
        <taxon>fabids</taxon>
        <taxon>Fabales</taxon>
        <taxon>Fabaceae</taxon>
        <taxon>Papilionoideae</taxon>
        <taxon>50 kb inversion clade</taxon>
        <taxon>dalbergioids sensu lato</taxon>
        <taxon>Dalbergieae</taxon>
        <taxon>Pterocarpus clade</taxon>
        <taxon>Stylosanthes</taxon>
    </lineage>
</organism>
<name>A0ABU6QEV3_9FABA</name>
<dbReference type="Proteomes" id="UP001341840">
    <property type="component" value="Unassembled WGS sequence"/>
</dbReference>
<keyword evidence="2" id="KW-1185">Reference proteome</keyword>
<evidence type="ECO:0000313" key="2">
    <source>
        <dbReference type="Proteomes" id="UP001341840"/>
    </source>
</evidence>